<dbReference type="EMBL" id="UOFV01000025">
    <property type="protein sequence ID" value="VAW94581.1"/>
    <property type="molecule type" value="Genomic_DNA"/>
</dbReference>
<accession>A0A3B0ZSA3</accession>
<evidence type="ECO:0000313" key="1">
    <source>
        <dbReference type="EMBL" id="VAW94581.1"/>
    </source>
</evidence>
<protein>
    <submittedName>
        <fullName evidence="1">Uncharacterized protein</fullName>
    </submittedName>
</protein>
<dbReference type="AlphaFoldDB" id="A0A3B0ZSA3"/>
<name>A0A3B0ZSA3_9ZZZZ</name>
<sequence>MRCKTGMLLHAHFLLAVEKLLPRIFPDRVNSWVIPFEPDFFCGSAVAGNV</sequence>
<proteinExistence type="predicted"/>
<organism evidence="1">
    <name type="scientific">hydrothermal vent metagenome</name>
    <dbReference type="NCBI Taxonomy" id="652676"/>
    <lineage>
        <taxon>unclassified sequences</taxon>
        <taxon>metagenomes</taxon>
        <taxon>ecological metagenomes</taxon>
    </lineage>
</organism>
<feature type="non-terminal residue" evidence="1">
    <location>
        <position position="50"/>
    </location>
</feature>
<gene>
    <name evidence="1" type="ORF">MNBD_GAMMA19-129</name>
</gene>
<reference evidence="1" key="1">
    <citation type="submission" date="2018-06" db="EMBL/GenBank/DDBJ databases">
        <authorList>
            <person name="Zhirakovskaya E."/>
        </authorList>
    </citation>
    <scope>NUCLEOTIDE SEQUENCE</scope>
</reference>